<evidence type="ECO:0000256" key="8">
    <source>
        <dbReference type="ARBA" id="ARBA00023329"/>
    </source>
</evidence>
<sequence length="812" mass="89056">MSRRLKDLIKAARGAKTAAEEREVIQKECAAIRTSFKQEEADYRHRNVAKLLYISMLGYPTQWGQMECLKLIASSGFSDKRIGYLALMLLLDEKQEILILVTSHMKNDLNSNNQFIAGLALCALGNISSQGIARDLAPDVEKLLGSTNPYLRKKAALCAIRVLRKCPDLMENFVPRIRSLLSDRNHGVLLTGVTLMTELCETDAANIEYFRRLVPTLVRVLKNLVMSGFAPEYDVNGITDPYLQVKILKLLRILGKGDAESTDIMNDILAQVATNTDHSRNVGNAVLYECVQTIMNIEAEDGLRLLAINVLGRFLGNKDNNIRYVALATLGKVVSADVEAVQRHRNTIVDCLKDPDTSIRKRALELIYALVNESNIKILAHELITFLQTATVEFRADLAVNLCRVTERYSPNKRWQVDTILRVLQIAGNCVPDEVCYNLINLVASSPELHTYGVQKMYMSLTNDHTQQTLVQVASWSIGEFGDLLLSLPASDREINVTENDVIDLFDKILRDPATTPVTKDYILTALMKLTSRFPSGQKLKSIISRYQSNIDLELQQRAVEYSKLFAWEGIRDSLLERIPVLEQREMKTATVATANGTGEANLLDWDDGPTTTSQQPSSPTPAPAAAAPAASSGLDILSEIFGSSAPVSTTTAPVNNVAAADPLDFLSALTPVASTPAPAPVAAPTPAAPLNGPLPTQTVFQKNGVTVYFDIMKQASTPNITLINASFSNANPFPVANFDFKVAVPKYIRLQVNTPSGNLLPPNNSGRVSQSFKLLNSNHGEKPLLVKIKLDYMANGAPGSDMADVSFPEGC</sequence>
<protein>
    <recommendedName>
        <fullName evidence="9">AP-1 complex subunit gamma</fullName>
    </recommendedName>
</protein>
<gene>
    <name evidence="12" type="ORF">PROFUN_14310</name>
</gene>
<dbReference type="Proteomes" id="UP000241769">
    <property type="component" value="Unassembled WGS sequence"/>
</dbReference>
<dbReference type="SMART" id="SM00809">
    <property type="entry name" value="Alpha_adaptinC2"/>
    <property type="match status" value="1"/>
</dbReference>
<feature type="region of interest" description="Disordered" evidence="10">
    <location>
        <begin position="592"/>
        <end position="629"/>
    </location>
</feature>
<dbReference type="InterPro" id="IPR017107">
    <property type="entry name" value="AP1_complex_gsu"/>
</dbReference>
<evidence type="ECO:0000256" key="5">
    <source>
        <dbReference type="ARBA" id="ARBA00022927"/>
    </source>
</evidence>
<dbReference type="Pfam" id="PF01602">
    <property type="entry name" value="Adaptin_N"/>
    <property type="match status" value="1"/>
</dbReference>
<evidence type="ECO:0000313" key="13">
    <source>
        <dbReference type="Proteomes" id="UP000241769"/>
    </source>
</evidence>
<dbReference type="InterPro" id="IPR011989">
    <property type="entry name" value="ARM-like"/>
</dbReference>
<evidence type="ECO:0000256" key="10">
    <source>
        <dbReference type="SAM" id="MobiDB-lite"/>
    </source>
</evidence>
<keyword evidence="6 9" id="KW-0333">Golgi apparatus</keyword>
<dbReference type="PROSITE" id="PS50180">
    <property type="entry name" value="GAE"/>
    <property type="match status" value="1"/>
</dbReference>
<dbReference type="EMBL" id="MDYQ01000262">
    <property type="protein sequence ID" value="PRP77490.1"/>
    <property type="molecule type" value="Genomic_DNA"/>
</dbReference>
<evidence type="ECO:0000256" key="7">
    <source>
        <dbReference type="ARBA" id="ARBA00023136"/>
    </source>
</evidence>
<accession>A0A2P6N0P7</accession>
<dbReference type="Gene3D" id="1.25.10.10">
    <property type="entry name" value="Leucine-rich Repeat Variant"/>
    <property type="match status" value="1"/>
</dbReference>
<keyword evidence="4 9" id="KW-0813">Transport</keyword>
<dbReference type="GO" id="GO:0030121">
    <property type="term" value="C:AP-1 adaptor complex"/>
    <property type="evidence" value="ECO:0007669"/>
    <property type="project" value="InterPro"/>
</dbReference>
<keyword evidence="7 9" id="KW-0472">Membrane</keyword>
<keyword evidence="5 9" id="KW-0653">Protein transport</keyword>
<dbReference type="PANTHER" id="PTHR22780">
    <property type="entry name" value="ADAPTIN, ALPHA/GAMMA/EPSILON"/>
    <property type="match status" value="1"/>
</dbReference>
<evidence type="ECO:0000313" key="12">
    <source>
        <dbReference type="EMBL" id="PRP77490.1"/>
    </source>
</evidence>
<name>A0A2P6N0P7_9EUKA</name>
<dbReference type="InterPro" id="IPR013041">
    <property type="entry name" value="Clathrin_app_Ig-like_sf"/>
</dbReference>
<evidence type="ECO:0000256" key="4">
    <source>
        <dbReference type="ARBA" id="ARBA00022448"/>
    </source>
</evidence>
<comment type="caution">
    <text evidence="12">The sequence shown here is derived from an EMBL/GenBank/DDBJ whole genome shotgun (WGS) entry which is preliminary data.</text>
</comment>
<dbReference type="GO" id="GO:0006886">
    <property type="term" value="P:intracellular protein transport"/>
    <property type="evidence" value="ECO:0007669"/>
    <property type="project" value="UniProtKB-UniRule"/>
</dbReference>
<evidence type="ECO:0000256" key="3">
    <source>
        <dbReference type="ARBA" id="ARBA00006613"/>
    </source>
</evidence>
<evidence type="ECO:0000259" key="11">
    <source>
        <dbReference type="PROSITE" id="PS50180"/>
    </source>
</evidence>
<dbReference type="SUPFAM" id="SSF48371">
    <property type="entry name" value="ARM repeat"/>
    <property type="match status" value="1"/>
</dbReference>
<dbReference type="OrthoDB" id="28053at2759"/>
<dbReference type="InParanoid" id="A0A2P6N0P7"/>
<dbReference type="STRING" id="1890364.A0A2P6N0P7"/>
<evidence type="ECO:0000256" key="1">
    <source>
        <dbReference type="ARBA" id="ARBA00004156"/>
    </source>
</evidence>
<dbReference type="InterPro" id="IPR050840">
    <property type="entry name" value="Adaptor_Complx_Large_Subunit"/>
</dbReference>
<evidence type="ECO:0000256" key="2">
    <source>
        <dbReference type="ARBA" id="ARBA00004555"/>
    </source>
</evidence>
<feature type="domain" description="GAE" evidence="11">
    <location>
        <begin position="693"/>
        <end position="810"/>
    </location>
</feature>
<evidence type="ECO:0000256" key="6">
    <source>
        <dbReference type="ARBA" id="ARBA00023034"/>
    </source>
</evidence>
<comment type="similarity">
    <text evidence="3 9">Belongs to the adaptor complexes large subunit family.</text>
</comment>
<feature type="compositionally biased region" description="Low complexity" evidence="10">
    <location>
        <begin position="610"/>
        <end position="629"/>
    </location>
</feature>
<dbReference type="InterPro" id="IPR016024">
    <property type="entry name" value="ARM-type_fold"/>
</dbReference>
<dbReference type="GO" id="GO:0016192">
    <property type="term" value="P:vesicle-mediated transport"/>
    <property type="evidence" value="ECO:0007669"/>
    <property type="project" value="InterPro"/>
</dbReference>
<dbReference type="Gene3D" id="2.60.40.1230">
    <property type="match status" value="1"/>
</dbReference>
<dbReference type="Pfam" id="PF02883">
    <property type="entry name" value="Alpha_adaptinC2"/>
    <property type="match status" value="1"/>
</dbReference>
<dbReference type="InterPro" id="IPR008152">
    <property type="entry name" value="Clathrin_a/b/g-adaptin_app_Ig"/>
</dbReference>
<evidence type="ECO:0000256" key="9">
    <source>
        <dbReference type="PIRNR" id="PIRNR037094"/>
    </source>
</evidence>
<proteinExistence type="inferred from homology"/>
<dbReference type="FunCoup" id="A0A2P6N0P7">
    <property type="interactions" value="596"/>
</dbReference>
<keyword evidence="8 9" id="KW-0968">Cytoplasmic vesicle</keyword>
<dbReference type="AlphaFoldDB" id="A0A2P6N0P7"/>
<dbReference type="InterPro" id="IPR002553">
    <property type="entry name" value="Clathrin/coatomer_adapt-like_N"/>
</dbReference>
<reference evidence="12 13" key="1">
    <citation type="journal article" date="2018" name="Genome Biol. Evol.">
        <title>Multiple Roots of Fruiting Body Formation in Amoebozoa.</title>
        <authorList>
            <person name="Hillmann F."/>
            <person name="Forbes G."/>
            <person name="Novohradska S."/>
            <person name="Ferling I."/>
            <person name="Riege K."/>
            <person name="Groth M."/>
            <person name="Westermann M."/>
            <person name="Marz M."/>
            <person name="Spaller T."/>
            <person name="Winckler T."/>
            <person name="Schaap P."/>
            <person name="Glockner G."/>
        </authorList>
    </citation>
    <scope>NUCLEOTIDE SEQUENCE [LARGE SCALE GENOMIC DNA]</scope>
    <source>
        <strain evidence="12 13">Jena</strain>
    </source>
</reference>
<dbReference type="FunFam" id="1.25.10.10:FF:000030">
    <property type="entry name" value="AP-1 complex subunit gamma"/>
    <property type="match status" value="1"/>
</dbReference>
<comment type="subcellular location">
    <subcellularLocation>
        <location evidence="1">Cytoplasmic vesicle membrane</location>
    </subcellularLocation>
    <subcellularLocation>
        <location evidence="2">Golgi apparatus</location>
    </subcellularLocation>
</comment>
<dbReference type="InterPro" id="IPR008153">
    <property type="entry name" value="GAE_dom"/>
</dbReference>
<dbReference type="SUPFAM" id="SSF49348">
    <property type="entry name" value="Clathrin adaptor appendage domain"/>
    <property type="match status" value="1"/>
</dbReference>
<dbReference type="PIRSF" id="PIRSF037094">
    <property type="entry name" value="AP1_complex_gamma"/>
    <property type="match status" value="1"/>
</dbReference>
<keyword evidence="13" id="KW-1185">Reference proteome</keyword>
<organism evidence="12 13">
    <name type="scientific">Planoprotostelium fungivorum</name>
    <dbReference type="NCBI Taxonomy" id="1890364"/>
    <lineage>
        <taxon>Eukaryota</taxon>
        <taxon>Amoebozoa</taxon>
        <taxon>Evosea</taxon>
        <taxon>Variosea</taxon>
        <taxon>Cavosteliida</taxon>
        <taxon>Cavosteliaceae</taxon>
        <taxon>Planoprotostelium</taxon>
    </lineage>
</organism>